<feature type="transmembrane region" description="Helical" evidence="1">
    <location>
        <begin position="272"/>
        <end position="291"/>
    </location>
</feature>
<reference evidence="2 3" key="1">
    <citation type="submission" date="2017-09" db="EMBL/GenBank/DDBJ databases">
        <title>Depth-based differentiation of microbial function through sediment-hosted aquifers and enrichment of novel symbionts in the deep terrestrial subsurface.</title>
        <authorList>
            <person name="Probst A.J."/>
            <person name="Ladd B."/>
            <person name="Jarett J.K."/>
            <person name="Geller-Mcgrath D.E."/>
            <person name="Sieber C.M."/>
            <person name="Emerson J.B."/>
            <person name="Anantharaman K."/>
            <person name="Thomas B.C."/>
            <person name="Malmstrom R."/>
            <person name="Stieglmeier M."/>
            <person name="Klingl A."/>
            <person name="Woyke T."/>
            <person name="Ryan C.M."/>
            <person name="Banfield J.F."/>
        </authorList>
    </citation>
    <scope>NUCLEOTIDE SEQUENCE [LARGE SCALE GENOMIC DNA]</scope>
    <source>
        <strain evidence="2">CG23_combo_of_CG06-09_8_20_14_all_47_9</strain>
    </source>
</reference>
<dbReference type="Proteomes" id="UP000231081">
    <property type="component" value="Unassembled WGS sequence"/>
</dbReference>
<dbReference type="AlphaFoldDB" id="A0A2H0B2K7"/>
<gene>
    <name evidence="2" type="ORF">COX09_04595</name>
</gene>
<keyword evidence="1" id="KW-0812">Transmembrane</keyword>
<feature type="transmembrane region" description="Helical" evidence="1">
    <location>
        <begin position="109"/>
        <end position="131"/>
    </location>
</feature>
<evidence type="ECO:0000313" key="3">
    <source>
        <dbReference type="Proteomes" id="UP000231081"/>
    </source>
</evidence>
<organism evidence="2 3">
    <name type="scientific">Candidatus Beckwithbacteria bacterium CG23_combo_of_CG06-09_8_20_14_all_47_9</name>
    <dbReference type="NCBI Taxonomy" id="1974498"/>
    <lineage>
        <taxon>Bacteria</taxon>
        <taxon>Candidatus Beckwithiibacteriota</taxon>
    </lineage>
</organism>
<evidence type="ECO:0000313" key="2">
    <source>
        <dbReference type="EMBL" id="PIP51896.1"/>
    </source>
</evidence>
<dbReference type="EMBL" id="PCSQ01000119">
    <property type="protein sequence ID" value="PIP51896.1"/>
    <property type="molecule type" value="Genomic_DNA"/>
</dbReference>
<evidence type="ECO:0008006" key="4">
    <source>
        <dbReference type="Google" id="ProtNLM"/>
    </source>
</evidence>
<feature type="transmembrane region" description="Helical" evidence="1">
    <location>
        <begin position="56"/>
        <end position="73"/>
    </location>
</feature>
<protein>
    <recommendedName>
        <fullName evidence="4">Glycosyltransferase RgtA/B/C/D-like domain-containing protein</fullName>
    </recommendedName>
</protein>
<sequence>MKKPDRLFLGLLIIQAGVNLVGALGPELGFDALWYHLSEAQLFLQRGSIAPIPGNLLYWSGLPRLGELIYMFLPGKLVHWAFGLLGAYFVFRLGGMAASLLWYSTLLVGWLSTSAYVDLIATAFLLGAVLYQQKTRIIFLILAGASKLHALVYGLAITLVPWAILGYLPFMVINWQSTANPVYPFGLGLGLEGDWFFNGFWFWLSRPIRLFFDPAFRVGPLILLVWLLKPKFSKTLVLSLIIWFLMPGTDFGRFALFPLALMAASVSVKSKVAIGLVLLQAGLGIGGRAWANFKYLEPDKTKFLCEHLKFDFGDFYDCDGWFKANIKPTDKMLIYDIHNLYYVDFPFDHESWKDPATYYTHILVGEGGPEFDLPLIYQNPLTRVRLYLNEAE</sequence>
<feature type="transmembrane region" description="Helical" evidence="1">
    <location>
        <begin position="80"/>
        <end position="103"/>
    </location>
</feature>
<name>A0A2H0B2K7_9BACT</name>
<feature type="transmembrane region" description="Helical" evidence="1">
    <location>
        <begin position="240"/>
        <end position="260"/>
    </location>
</feature>
<evidence type="ECO:0000256" key="1">
    <source>
        <dbReference type="SAM" id="Phobius"/>
    </source>
</evidence>
<comment type="caution">
    <text evidence="2">The sequence shown here is derived from an EMBL/GenBank/DDBJ whole genome shotgun (WGS) entry which is preliminary data.</text>
</comment>
<keyword evidence="1" id="KW-1133">Transmembrane helix</keyword>
<feature type="transmembrane region" description="Helical" evidence="1">
    <location>
        <begin position="210"/>
        <end position="228"/>
    </location>
</feature>
<proteinExistence type="predicted"/>
<feature type="transmembrane region" description="Helical" evidence="1">
    <location>
        <begin position="151"/>
        <end position="170"/>
    </location>
</feature>
<accession>A0A2H0B2K7</accession>
<keyword evidence="1" id="KW-0472">Membrane</keyword>